<gene>
    <name evidence="1" type="ORF">L7J86_00925</name>
</gene>
<protein>
    <submittedName>
        <fullName evidence="1">Uncharacterized protein</fullName>
    </submittedName>
</protein>
<proteinExistence type="predicted"/>
<dbReference type="RefSeq" id="WP_250672688.1">
    <property type="nucleotide sequence ID" value="NZ_JAKMAI010000007.1"/>
</dbReference>
<evidence type="ECO:0000313" key="2">
    <source>
        <dbReference type="Proteomes" id="UP001203831"/>
    </source>
</evidence>
<dbReference type="SUPFAM" id="SSF53098">
    <property type="entry name" value="Ribonuclease H-like"/>
    <property type="match status" value="1"/>
</dbReference>
<keyword evidence="2" id="KW-1185">Reference proteome</keyword>
<sequence>MGQVILKLKLDVCTRWNSSLDMLKRFCQRKDALLSTLAILQHDTTLCNTDWEIASHAINILEIFNDVTTEISTEKNVSISKLILFINAMEGHVSQFKNCTPLSEIQKMIDIFLQEIHQRFKNIKNNELVTQQLLWIRVLKNYGFKDQSRADQAIQIIKNKLKSNKGPDELFEKILRQHNNTPAVVSLCCGTPLTKKFKKSENPIILQPQLSWKWTNI</sequence>
<comment type="caution">
    <text evidence="1">The sequence shown here is derived from an EMBL/GenBank/DDBJ whole genome shotgun (WGS) entry which is preliminary data.</text>
</comment>
<evidence type="ECO:0000313" key="1">
    <source>
        <dbReference type="EMBL" id="MCM0158342.1"/>
    </source>
</evidence>
<accession>A0ABT0TWG5</accession>
<organism evidence="1 2">
    <name type="scientific">endosymbiont of Metamasius hemipterus</name>
    <dbReference type="NCBI Taxonomy" id="204627"/>
    <lineage>
        <taxon>Bacteria</taxon>
        <taxon>Pseudomonadati</taxon>
        <taxon>Pseudomonadota</taxon>
        <taxon>Gammaproteobacteria</taxon>
        <taxon>Candidatus Nardonella</taxon>
    </lineage>
</organism>
<name>A0ABT0TWG5_9GAMM</name>
<dbReference type="Proteomes" id="UP001203831">
    <property type="component" value="Unassembled WGS sequence"/>
</dbReference>
<dbReference type="EMBL" id="JAKMAI010000007">
    <property type="protein sequence ID" value="MCM0158342.1"/>
    <property type="molecule type" value="Genomic_DNA"/>
</dbReference>
<reference evidence="1" key="1">
    <citation type="submission" date="2022-01" db="EMBL/GenBank/DDBJ databases">
        <title>Genome assemble of Metamasius hemipterus Nardonella endosymbiont.</title>
        <authorList>
            <person name="Palmieri L."/>
            <person name="Pavarini R."/>
            <person name="Sharma P."/>
        </authorList>
    </citation>
    <scope>NUCLEOTIDE SEQUENCE [LARGE SCALE GENOMIC DNA]</scope>
    <source>
        <strain evidence="1">NARMHE1</strain>
    </source>
</reference>
<dbReference type="InterPro" id="IPR012337">
    <property type="entry name" value="RNaseH-like_sf"/>
</dbReference>